<proteinExistence type="predicted"/>
<protein>
    <submittedName>
        <fullName evidence="1">Uncharacterized protein</fullName>
    </submittedName>
</protein>
<evidence type="ECO:0000313" key="1">
    <source>
        <dbReference type="EMBL" id="CAB4212416.1"/>
    </source>
</evidence>
<dbReference type="EMBL" id="LR797391">
    <property type="protein sequence ID" value="CAB4212416.1"/>
    <property type="molecule type" value="Genomic_DNA"/>
</dbReference>
<name>A0A6J5SE16_9CAUD</name>
<reference evidence="1" key="1">
    <citation type="submission" date="2020-05" db="EMBL/GenBank/DDBJ databases">
        <authorList>
            <person name="Chiriac C."/>
            <person name="Salcher M."/>
            <person name="Ghai R."/>
            <person name="Kavagutti S V."/>
        </authorList>
    </citation>
    <scope>NUCLEOTIDE SEQUENCE</scope>
</reference>
<gene>
    <name evidence="1" type="ORF">UFOVP1442_1</name>
</gene>
<feature type="non-terminal residue" evidence="1">
    <location>
        <position position="115"/>
    </location>
</feature>
<organism evidence="1">
    <name type="scientific">uncultured Caudovirales phage</name>
    <dbReference type="NCBI Taxonomy" id="2100421"/>
    <lineage>
        <taxon>Viruses</taxon>
        <taxon>Duplodnaviria</taxon>
        <taxon>Heunggongvirae</taxon>
        <taxon>Uroviricota</taxon>
        <taxon>Caudoviricetes</taxon>
        <taxon>Peduoviridae</taxon>
        <taxon>Maltschvirus</taxon>
        <taxon>Maltschvirus maltsch</taxon>
    </lineage>
</organism>
<accession>A0A6J5SE16</accession>
<sequence length="115" mass="12616">MSETVTTAVQAYGNNPAFKDAFLAEIGKHEEADALLKGTYGEFDPTFKGCAIGCSVRSLHSLQGTLTNGVSFNNHAKVAADLGWPLWLAYLEDNLFERLPDELSKTWPRRLAEAV</sequence>